<organism evidence="2 3">
    <name type="scientific">Orchesella dallaii</name>
    <dbReference type="NCBI Taxonomy" id="48710"/>
    <lineage>
        <taxon>Eukaryota</taxon>
        <taxon>Metazoa</taxon>
        <taxon>Ecdysozoa</taxon>
        <taxon>Arthropoda</taxon>
        <taxon>Hexapoda</taxon>
        <taxon>Collembola</taxon>
        <taxon>Entomobryomorpha</taxon>
        <taxon>Entomobryoidea</taxon>
        <taxon>Orchesellidae</taxon>
        <taxon>Orchesellinae</taxon>
        <taxon>Orchesella</taxon>
    </lineage>
</organism>
<evidence type="ECO:0000313" key="2">
    <source>
        <dbReference type="EMBL" id="CAL8111597.1"/>
    </source>
</evidence>
<keyword evidence="1" id="KW-0732">Signal</keyword>
<evidence type="ECO:0000313" key="3">
    <source>
        <dbReference type="Proteomes" id="UP001642540"/>
    </source>
</evidence>
<dbReference type="EMBL" id="CAXLJM020000046">
    <property type="protein sequence ID" value="CAL8111597.1"/>
    <property type="molecule type" value="Genomic_DNA"/>
</dbReference>
<feature type="signal peptide" evidence="1">
    <location>
        <begin position="1"/>
        <end position="17"/>
    </location>
</feature>
<proteinExistence type="predicted"/>
<dbReference type="Proteomes" id="UP001642540">
    <property type="component" value="Unassembled WGS sequence"/>
</dbReference>
<feature type="chain" id="PRO_5046457540" evidence="1">
    <location>
        <begin position="18"/>
        <end position="570"/>
    </location>
</feature>
<accession>A0ABP1QYE1</accession>
<comment type="caution">
    <text evidence="2">The sequence shown here is derived from an EMBL/GenBank/DDBJ whole genome shotgun (WGS) entry which is preliminary data.</text>
</comment>
<gene>
    <name evidence="2" type="ORF">ODALV1_LOCUS15184</name>
</gene>
<protein>
    <submittedName>
        <fullName evidence="2">Uncharacterized protein</fullName>
    </submittedName>
</protein>
<evidence type="ECO:0000256" key="1">
    <source>
        <dbReference type="SAM" id="SignalP"/>
    </source>
</evidence>
<keyword evidence="3" id="KW-1185">Reference proteome</keyword>
<reference evidence="2 3" key="1">
    <citation type="submission" date="2024-08" db="EMBL/GenBank/DDBJ databases">
        <authorList>
            <person name="Cucini C."/>
            <person name="Frati F."/>
        </authorList>
    </citation>
    <scope>NUCLEOTIDE SEQUENCE [LARGE SCALE GENOMIC DNA]</scope>
</reference>
<name>A0ABP1QYE1_9HEXA</name>
<sequence>MKLLLLIVIFQVTRMNGEMVEIPNLALYQVTPESETHLHFLHLRRLRDSGWTFINGIGQLGETVDIIAAPEAMESFDKNFDTIQLQYDMQFRPVTIEMYNNKSTTTQKPIPKGGGAVLLPEASPPPVQRKFMEIEPMTPSIFSGIFLNIFSASHPDLEELSIGNSKMNSSMGNPFLCLSMEKHTKRTEHDGRKQWIFEKSEREGYYVLRNRKLTTGFATWEDDDEQFLVLEMRREFQRQYKKGGKLRANALFKITPNTQFPEKGEVYEIAVLGMDGDDLNLLADSRFKEQSGCYVLKRGGKSQSANNTNHLFKIHRGPGTLRLIAHLEDFKYPVTTEELYQKATEQGTVKPLTTRKVNNHNSHTLKLEVEDVHERLDKFHIKFNKPLNAFDAVWVPPGLSIGTPVTVLDPRHQNGIHAAVKLNTMKDAENKEKDTVAKIKYLITGGIQIPPHSSVEYAVVFGWLNRLEQTFEASLRITAKADRMTQGGVPKPVPDQLVPFSLAKEILKERHFHLHEFPAMPSESEMWAEVPINGTVVGWSIGIKGEIQITVNQLSNKNVTFACHDENENT</sequence>